<dbReference type="InterPro" id="IPR037219">
    <property type="entry name" value="Peptidase_M41-like"/>
</dbReference>
<proteinExistence type="predicted"/>
<dbReference type="HOGENOM" id="CLU_053953_3_1_3"/>
<dbReference type="GO" id="GO:0004176">
    <property type="term" value="F:ATP-dependent peptidase activity"/>
    <property type="evidence" value="ECO:0007669"/>
    <property type="project" value="InterPro"/>
</dbReference>
<dbReference type="EMBL" id="CP002059">
    <property type="protein sequence ID" value="ADI64841.1"/>
    <property type="molecule type" value="Genomic_DNA"/>
</dbReference>
<dbReference type="Proteomes" id="UP000001511">
    <property type="component" value="Chromosome"/>
</dbReference>
<dbReference type="SUPFAM" id="SSF140990">
    <property type="entry name" value="FtsH protease domain-like"/>
    <property type="match status" value="1"/>
</dbReference>
<dbReference type="KEGG" id="naz:Aazo_3097"/>
<gene>
    <name evidence="1" type="ordered locus">Aazo_3097</name>
</gene>
<name>D7E1S0_NOSA0</name>
<dbReference type="PANTHER" id="PTHR33471">
    <property type="entry name" value="ATP-DEPENDENT ZINC METALLOPROTEASE-RELATED"/>
    <property type="match status" value="1"/>
</dbReference>
<dbReference type="eggNOG" id="COG0465">
    <property type="taxonomic scope" value="Bacteria"/>
</dbReference>
<reference evidence="1 2" key="1">
    <citation type="journal article" date="2010" name="PLoS ONE">
        <title>Genome erosion in a nitrogen-fixing vertically transmitted endosymbiotic multicellular cyanobacterium.</title>
        <authorList>
            <person name="Ran L."/>
            <person name="Larsson J."/>
            <person name="Vigil-Stenman T."/>
            <person name="Nylander J.A."/>
            <person name="Ininbergs K."/>
            <person name="Zheng W.W."/>
            <person name="Lapidus A."/>
            <person name="Lowry S."/>
            <person name="Haselkorn R."/>
            <person name="Bergman B."/>
        </authorList>
    </citation>
    <scope>NUCLEOTIDE SEQUENCE [LARGE SCALE GENOMIC DNA]</scope>
    <source>
        <strain evidence="1 2">0708</strain>
    </source>
</reference>
<accession>D7E1S0</accession>
<evidence type="ECO:0000313" key="1">
    <source>
        <dbReference type="EMBL" id="ADI64841.1"/>
    </source>
</evidence>
<organism evidence="1 2">
    <name type="scientific">Nostoc azollae (strain 0708)</name>
    <name type="common">Anabaena azollae (strain 0708)</name>
    <dbReference type="NCBI Taxonomy" id="551115"/>
    <lineage>
        <taxon>Bacteria</taxon>
        <taxon>Bacillati</taxon>
        <taxon>Cyanobacteriota</taxon>
        <taxon>Cyanophyceae</taxon>
        <taxon>Nostocales</taxon>
        <taxon>Nostocaceae</taxon>
        <taxon>Trichormus</taxon>
    </lineage>
</organism>
<dbReference type="AlphaFoldDB" id="D7E1S0"/>
<dbReference type="PANTHER" id="PTHR33471:SF7">
    <property type="entry name" value="ATP-DEPENDENT ZINC METALLOPROTEASE-RELATED"/>
    <property type="match status" value="1"/>
</dbReference>
<sequence>MNQAAINLIAVFVFLITLSTLLEPLIHLSPTIPILTMVGFLGIATLDNFSFQGKGGMIVLDWLARFSPENPDRILHDETGHFLVAQLLGIPVTGYTLSAWEAWKLGQPGQGGVTLEDSEIIAQQLEKGKIGVSMVELYCNIWMAGIAAENVVFKSAEGGGDDKAKLNQFLQALGFEEKIFEQKQRFYLLQAKNSDSGQLG</sequence>
<evidence type="ECO:0008006" key="3">
    <source>
        <dbReference type="Google" id="ProtNLM"/>
    </source>
</evidence>
<evidence type="ECO:0000313" key="2">
    <source>
        <dbReference type="Proteomes" id="UP000001511"/>
    </source>
</evidence>
<keyword evidence="2" id="KW-1185">Reference proteome</keyword>
<dbReference type="STRING" id="551115.Aazo_3097"/>
<protein>
    <recommendedName>
        <fullName evidence="3">ATP-dependent Zn protease</fullName>
    </recommendedName>
</protein>
<dbReference type="GO" id="GO:0004222">
    <property type="term" value="F:metalloendopeptidase activity"/>
    <property type="evidence" value="ECO:0007669"/>
    <property type="project" value="InterPro"/>
</dbReference>
<dbReference type="GO" id="GO:0005524">
    <property type="term" value="F:ATP binding"/>
    <property type="evidence" value="ECO:0007669"/>
    <property type="project" value="InterPro"/>
</dbReference>
<dbReference type="Gene3D" id="1.20.58.760">
    <property type="entry name" value="Peptidase M41"/>
    <property type="match status" value="1"/>
</dbReference>
<dbReference type="GO" id="GO:0006508">
    <property type="term" value="P:proteolysis"/>
    <property type="evidence" value="ECO:0007669"/>
    <property type="project" value="InterPro"/>
</dbReference>